<feature type="domain" description="Glycosyltransferase 2-like" evidence="1">
    <location>
        <begin position="287"/>
        <end position="414"/>
    </location>
</feature>
<accession>A0A395V5W7</accession>
<evidence type="ECO:0000313" key="2">
    <source>
        <dbReference type="EMBL" id="RGS39638.1"/>
    </source>
</evidence>
<dbReference type="CDD" id="cd04184">
    <property type="entry name" value="GT2_RfbC_Mx_like"/>
    <property type="match status" value="1"/>
</dbReference>
<evidence type="ECO:0000313" key="3">
    <source>
        <dbReference type="Proteomes" id="UP000266172"/>
    </source>
</evidence>
<dbReference type="PANTHER" id="PTHR43179:SF7">
    <property type="entry name" value="RHAMNOSYLTRANSFERASE WBBL"/>
    <property type="match status" value="1"/>
</dbReference>
<sequence length="817" mass="93681">MDTHKFFVEKMRFHLKEQDTLVFVGWFFDGNTKEHSIKAYLDNRELPLTVQVNRGAEVRQKYIRSINEIEEEVVGIIKLPPDWRNGRRVTLMAAYREEYKKSYAISTAKLGRLENEVSYYVENCHREGSQITVTGWCMSAGDIKIELLDGSRQPISEKVEHYYRKDLLSVFPECDKEAKPGFLVQGTAAGGQSGPFYLEMRGAKNHSRTRLTKWDEGTKLQYVIEKAGDTVRYLERNGISATAYKIKSKLTHKEGNTYENWRAKYLPSPEELQRQREDIFETEPLFSLVVPLYKTKPQYLREMIDSVTAQTYGNWELCMALAASGEEDAALISILEEYAGRDARIHYQVLPENGGIAENTNAALAMAAGDYLVPVDHDDLVPENALYEFASAIRGDDAIDMLYSDEDKVSMDGRHFFEPHFKPDFDLDLLCSVNYICHLLAVRKDVAERAGSYQSAFDGAQDLDFILRCSEQAKKIYHVPKILYHWRCHMDSTASNPESKLYAFEAGRRAIKEHYRRLGIPARVENASFYGMYRTVYEWKEEPLVSIIIPNKDHAEDLKLCLDSIFTKSDYRNFEVVIVENNSTEPETFAYYKELEAGHENVRVVYYEGGFNYSKINNFGAAACRGDYFLLLNNDTEMIDEGCIREMLGYCMREDVGIVGAKLLYADDTIQHAGVILGFGGTAGHAFIGKSRYDTGYFGRILCAQDYSAVTAACMMTKREAFETVGGMTEELAVAFNDVDYCLKVRKHGWLVVYDPYAEMHHYESKSRGYEDSPEKVERFNGEVEILLSRWRDQIEQGDPYYNPNLTLDKSDFSLRR</sequence>
<dbReference type="Gene3D" id="3.90.550.10">
    <property type="entry name" value="Spore Coat Polysaccharide Biosynthesis Protein SpsA, Chain A"/>
    <property type="match status" value="2"/>
</dbReference>
<reference evidence="2 3" key="1">
    <citation type="submission" date="2018-08" db="EMBL/GenBank/DDBJ databases">
        <title>A genome reference for cultivated species of the human gut microbiota.</title>
        <authorList>
            <person name="Zou Y."/>
            <person name="Xue W."/>
            <person name="Luo G."/>
        </authorList>
    </citation>
    <scope>NUCLEOTIDE SEQUENCE [LARGE SCALE GENOMIC DNA]</scope>
    <source>
        <strain evidence="2 3">AF22-12AC</strain>
    </source>
</reference>
<comment type="caution">
    <text evidence="2">The sequence shown here is derived from an EMBL/GenBank/DDBJ whole genome shotgun (WGS) entry which is preliminary data.</text>
</comment>
<dbReference type="Proteomes" id="UP000266172">
    <property type="component" value="Unassembled WGS sequence"/>
</dbReference>
<dbReference type="GO" id="GO:0016757">
    <property type="term" value="F:glycosyltransferase activity"/>
    <property type="evidence" value="ECO:0007669"/>
    <property type="project" value="UniProtKB-KW"/>
</dbReference>
<dbReference type="InterPro" id="IPR001173">
    <property type="entry name" value="Glyco_trans_2-like"/>
</dbReference>
<keyword evidence="2" id="KW-0808">Transferase</keyword>
<protein>
    <submittedName>
        <fullName evidence="2">Glycosyltransferase family 2 protein</fullName>
    </submittedName>
</protein>
<dbReference type="CDD" id="cd04186">
    <property type="entry name" value="GT_2_like_c"/>
    <property type="match status" value="1"/>
</dbReference>
<name>A0A395V5W7_9FIRM</name>
<dbReference type="AlphaFoldDB" id="A0A395V5W7"/>
<dbReference type="SUPFAM" id="SSF53448">
    <property type="entry name" value="Nucleotide-diphospho-sugar transferases"/>
    <property type="match status" value="2"/>
</dbReference>
<gene>
    <name evidence="2" type="ORF">DWX93_10450</name>
</gene>
<organism evidence="2 3">
    <name type="scientific">Roseburia hominis</name>
    <dbReference type="NCBI Taxonomy" id="301301"/>
    <lineage>
        <taxon>Bacteria</taxon>
        <taxon>Bacillati</taxon>
        <taxon>Bacillota</taxon>
        <taxon>Clostridia</taxon>
        <taxon>Lachnospirales</taxon>
        <taxon>Lachnospiraceae</taxon>
        <taxon>Roseburia</taxon>
    </lineage>
</organism>
<dbReference type="RefSeq" id="WP_118097599.1">
    <property type="nucleotide sequence ID" value="NZ_CAUGCI010000002.1"/>
</dbReference>
<evidence type="ECO:0000259" key="1">
    <source>
        <dbReference type="Pfam" id="PF00535"/>
    </source>
</evidence>
<dbReference type="EMBL" id="QRVL01000008">
    <property type="protein sequence ID" value="RGS39638.1"/>
    <property type="molecule type" value="Genomic_DNA"/>
</dbReference>
<dbReference type="InterPro" id="IPR029044">
    <property type="entry name" value="Nucleotide-diphossugar_trans"/>
</dbReference>
<feature type="domain" description="Glycosyltransferase 2-like" evidence="1">
    <location>
        <begin position="546"/>
        <end position="724"/>
    </location>
</feature>
<dbReference type="Pfam" id="PF00535">
    <property type="entry name" value="Glycos_transf_2"/>
    <property type="match status" value="2"/>
</dbReference>
<proteinExistence type="predicted"/>
<dbReference type="PANTHER" id="PTHR43179">
    <property type="entry name" value="RHAMNOSYLTRANSFERASE WBBL"/>
    <property type="match status" value="1"/>
</dbReference>